<dbReference type="PRINTS" id="PR00080">
    <property type="entry name" value="SDRFAMILY"/>
</dbReference>
<dbReference type="OrthoDB" id="9779623at2"/>
<sequence length="255" mass="26606">MTTSGTDERTALVTGGASGIGLATVHALASDGWKIVVADRDVKETVKAELGKAYPGRIRFAQLDVTDEHAVEALMAGTEAEFGSIRGIVCSAGIGRDTPFFDTTADMFRQIYEINVIGTFLVTQAGARIMAASGGGAIVNLASISGMRGNIGRSAYGASKGAIINLTKVMAVELAPYNIRVNAIAPGPVETPMAAALHTPEIREGWSRTVPQRRYGQPEEIASTIAFLLDENRSSYVTGQTLAVDGGFTAGGLIG</sequence>
<dbReference type="GO" id="GO:0016616">
    <property type="term" value="F:oxidoreductase activity, acting on the CH-OH group of donors, NAD or NADP as acceptor"/>
    <property type="evidence" value="ECO:0007669"/>
    <property type="project" value="UniProtKB-ARBA"/>
</dbReference>
<dbReference type="GO" id="GO:0030497">
    <property type="term" value="P:fatty acid elongation"/>
    <property type="evidence" value="ECO:0007669"/>
    <property type="project" value="TreeGrafter"/>
</dbReference>
<dbReference type="PROSITE" id="PS00061">
    <property type="entry name" value="ADH_SHORT"/>
    <property type="match status" value="1"/>
</dbReference>
<organism evidence="3 4">
    <name type="scientific">Phyllobacterium myrsinacearum</name>
    <dbReference type="NCBI Taxonomy" id="28101"/>
    <lineage>
        <taxon>Bacteria</taxon>
        <taxon>Pseudomonadati</taxon>
        <taxon>Pseudomonadota</taxon>
        <taxon>Alphaproteobacteria</taxon>
        <taxon>Hyphomicrobiales</taxon>
        <taxon>Phyllobacteriaceae</taxon>
        <taxon>Phyllobacterium</taxon>
    </lineage>
</organism>
<dbReference type="Pfam" id="PF13561">
    <property type="entry name" value="adh_short_C2"/>
    <property type="match status" value="1"/>
</dbReference>
<evidence type="ECO:0000259" key="2">
    <source>
        <dbReference type="SMART" id="SM00822"/>
    </source>
</evidence>
<dbReference type="NCBIfam" id="NF005559">
    <property type="entry name" value="PRK07231.1"/>
    <property type="match status" value="1"/>
</dbReference>
<dbReference type="InterPro" id="IPR036291">
    <property type="entry name" value="NAD(P)-bd_dom_sf"/>
</dbReference>
<dbReference type="PANTHER" id="PTHR42760">
    <property type="entry name" value="SHORT-CHAIN DEHYDROGENASES/REDUCTASES FAMILY MEMBER"/>
    <property type="match status" value="1"/>
</dbReference>
<dbReference type="Gene3D" id="3.40.50.720">
    <property type="entry name" value="NAD(P)-binding Rossmann-like Domain"/>
    <property type="match status" value="1"/>
</dbReference>
<dbReference type="PANTHER" id="PTHR42760:SF123">
    <property type="entry name" value="OXIDOREDUCTASE"/>
    <property type="match status" value="1"/>
</dbReference>
<dbReference type="RefSeq" id="WP_105733486.1">
    <property type="nucleotide sequence ID" value="NZ_PVBT01000002.1"/>
</dbReference>
<reference evidence="3 4" key="1">
    <citation type="submission" date="2018-02" db="EMBL/GenBank/DDBJ databases">
        <title>The draft genome of Phyllobacterium myrsinacearum DSM5892.</title>
        <authorList>
            <person name="Li L."/>
            <person name="Liu L."/>
            <person name="Zhang X."/>
            <person name="Wang T."/>
        </authorList>
    </citation>
    <scope>NUCLEOTIDE SEQUENCE [LARGE SCALE GENOMIC DNA]</scope>
    <source>
        <strain evidence="3 4">DSM 5892</strain>
    </source>
</reference>
<comment type="caution">
    <text evidence="3">The sequence shown here is derived from an EMBL/GenBank/DDBJ whole genome shotgun (WGS) entry which is preliminary data.</text>
</comment>
<proteinExistence type="inferred from homology"/>
<accession>A0A2S9JPW0</accession>
<comment type="similarity">
    <text evidence="1">Belongs to the short-chain dehydrogenases/reductases (SDR) family.</text>
</comment>
<feature type="domain" description="Ketoreductase" evidence="2">
    <location>
        <begin position="9"/>
        <end position="187"/>
    </location>
</feature>
<evidence type="ECO:0000256" key="1">
    <source>
        <dbReference type="ARBA" id="ARBA00006484"/>
    </source>
</evidence>
<dbReference type="SUPFAM" id="SSF51735">
    <property type="entry name" value="NAD(P)-binding Rossmann-fold domains"/>
    <property type="match status" value="1"/>
</dbReference>
<keyword evidence="4" id="KW-1185">Reference proteome</keyword>
<gene>
    <name evidence="3" type="ORF">C5750_08805</name>
</gene>
<name>A0A2S9JPW0_9HYPH</name>
<evidence type="ECO:0000313" key="4">
    <source>
        <dbReference type="Proteomes" id="UP000238563"/>
    </source>
</evidence>
<dbReference type="SMART" id="SM00822">
    <property type="entry name" value="PKS_KR"/>
    <property type="match status" value="1"/>
</dbReference>
<dbReference type="CDD" id="cd05233">
    <property type="entry name" value="SDR_c"/>
    <property type="match status" value="1"/>
</dbReference>
<dbReference type="Proteomes" id="UP000238563">
    <property type="component" value="Unassembled WGS sequence"/>
</dbReference>
<evidence type="ECO:0000313" key="3">
    <source>
        <dbReference type="EMBL" id="PRD55257.1"/>
    </source>
</evidence>
<dbReference type="FunFam" id="3.40.50.720:FF:000084">
    <property type="entry name" value="Short-chain dehydrogenase reductase"/>
    <property type="match status" value="1"/>
</dbReference>
<dbReference type="InterPro" id="IPR002347">
    <property type="entry name" value="SDR_fam"/>
</dbReference>
<dbReference type="InterPro" id="IPR057326">
    <property type="entry name" value="KR_dom"/>
</dbReference>
<dbReference type="EMBL" id="PVBT01000002">
    <property type="protein sequence ID" value="PRD55257.1"/>
    <property type="molecule type" value="Genomic_DNA"/>
</dbReference>
<dbReference type="AlphaFoldDB" id="A0A2S9JPW0"/>
<dbReference type="PRINTS" id="PR00081">
    <property type="entry name" value="GDHRDH"/>
</dbReference>
<dbReference type="InterPro" id="IPR020904">
    <property type="entry name" value="Sc_DH/Rdtase_CS"/>
</dbReference>
<protein>
    <submittedName>
        <fullName evidence="3">3-oxoacyl-ACP reductase</fullName>
    </submittedName>
</protein>